<reference evidence="3 4" key="1">
    <citation type="submission" date="2016-08" db="EMBL/GenBank/DDBJ databases">
        <title>Genome of Bacillus solimangrovi GH2-4.</title>
        <authorList>
            <person name="Lim S."/>
            <person name="Kim B.-C."/>
        </authorList>
    </citation>
    <scope>NUCLEOTIDE SEQUENCE [LARGE SCALE GENOMIC DNA]</scope>
    <source>
        <strain evidence="3 4">GH2-4</strain>
    </source>
</reference>
<dbReference type="InterPro" id="IPR023346">
    <property type="entry name" value="Lysozyme-like_dom_sf"/>
</dbReference>
<dbReference type="PROSITE" id="PS51257">
    <property type="entry name" value="PROKAR_LIPOPROTEIN"/>
    <property type="match status" value="1"/>
</dbReference>
<dbReference type="PANTHER" id="PTHR37423">
    <property type="entry name" value="SOLUBLE LYTIC MUREIN TRANSGLYCOSYLASE-RELATED"/>
    <property type="match status" value="1"/>
</dbReference>
<gene>
    <name evidence="3" type="ORF">BFG57_11855</name>
</gene>
<accession>A0A1E5LI27</accession>
<evidence type="ECO:0000313" key="4">
    <source>
        <dbReference type="Proteomes" id="UP000095209"/>
    </source>
</evidence>
<evidence type="ECO:0000259" key="2">
    <source>
        <dbReference type="Pfam" id="PF01464"/>
    </source>
</evidence>
<keyword evidence="1" id="KW-0472">Membrane</keyword>
<dbReference type="EMBL" id="MJEH01000010">
    <property type="protein sequence ID" value="OEH93725.1"/>
    <property type="molecule type" value="Genomic_DNA"/>
</dbReference>
<keyword evidence="1" id="KW-0812">Transmembrane</keyword>
<comment type="caution">
    <text evidence="3">The sequence shown here is derived from an EMBL/GenBank/DDBJ whole genome shotgun (WGS) entry which is preliminary data.</text>
</comment>
<name>A0A1E5LI27_9BACI</name>
<dbReference type="Proteomes" id="UP000095209">
    <property type="component" value="Unassembled WGS sequence"/>
</dbReference>
<keyword evidence="4" id="KW-1185">Reference proteome</keyword>
<protein>
    <recommendedName>
        <fullName evidence="2">Transglycosylase SLT domain-containing protein</fullName>
    </recommendedName>
</protein>
<dbReference type="PANTHER" id="PTHR37423:SF2">
    <property type="entry name" value="MEMBRANE-BOUND LYTIC MUREIN TRANSGLYCOSYLASE C"/>
    <property type="match status" value="1"/>
</dbReference>
<dbReference type="STRING" id="1305675.BFG57_11855"/>
<dbReference type="Pfam" id="PF01464">
    <property type="entry name" value="SLT"/>
    <property type="match status" value="1"/>
</dbReference>
<feature type="transmembrane region" description="Helical" evidence="1">
    <location>
        <begin position="12"/>
        <end position="30"/>
    </location>
</feature>
<dbReference type="AlphaFoldDB" id="A0A1E5LI27"/>
<feature type="domain" description="Transglycosylase SLT" evidence="2">
    <location>
        <begin position="102"/>
        <end position="217"/>
    </location>
</feature>
<keyword evidence="1" id="KW-1133">Transmembrane helix</keyword>
<evidence type="ECO:0000256" key="1">
    <source>
        <dbReference type="SAM" id="Phobius"/>
    </source>
</evidence>
<proteinExistence type="predicted"/>
<dbReference type="RefSeq" id="WP_069716300.1">
    <property type="nucleotide sequence ID" value="NZ_MJEH01000010.1"/>
</dbReference>
<evidence type="ECO:0000313" key="3">
    <source>
        <dbReference type="EMBL" id="OEH93725.1"/>
    </source>
</evidence>
<dbReference type="SUPFAM" id="SSF53955">
    <property type="entry name" value="Lysozyme-like"/>
    <property type="match status" value="1"/>
</dbReference>
<dbReference type="Gene3D" id="1.10.530.10">
    <property type="match status" value="1"/>
</dbReference>
<dbReference type="InterPro" id="IPR008258">
    <property type="entry name" value="Transglycosylase_SLT_dom_1"/>
</dbReference>
<sequence length="239" mass="27847">MKNFINRPRYMFMSLVIIGACMVIAIQSYYEHKLAILEKDISDLEEKTITYRDAIKQTKSEENERNQGIATYKEWEEAEQLADHFVEKSDGKFKEEWALFMINEAKKENVDPSIVYELLAVETGERFDPTLQGPDTVYGRAYGLAQFMKNTAPWIADMAGLEYEDELLFNPYYSIQLSITYLNFLHERYDGDWDQALTAYNRGIYGLEEYIEENGHAQSGYAKKIQNNAKENELIAFNE</sequence>
<organism evidence="3 4">
    <name type="scientific">Bacillus solimangrovi</name>
    <dbReference type="NCBI Taxonomy" id="1305675"/>
    <lineage>
        <taxon>Bacteria</taxon>
        <taxon>Bacillati</taxon>
        <taxon>Bacillota</taxon>
        <taxon>Bacilli</taxon>
        <taxon>Bacillales</taxon>
        <taxon>Bacillaceae</taxon>
        <taxon>Bacillus</taxon>
    </lineage>
</organism>